<dbReference type="AlphaFoldDB" id="A0A5B7FYM1"/>
<sequence length="75" mass="8920">MPWALKLRMIRQFKYQAFQNTVQRVANTTKDYKTKIDNQAVPPFPRAVKKIKDIAHRNQLMHSFYQSFAPQGLLR</sequence>
<gene>
    <name evidence="1" type="ORF">E2C01_044505</name>
</gene>
<dbReference type="EMBL" id="VSRR010009657">
    <property type="protein sequence ID" value="MPC50676.1"/>
    <property type="molecule type" value="Genomic_DNA"/>
</dbReference>
<dbReference type="Proteomes" id="UP000324222">
    <property type="component" value="Unassembled WGS sequence"/>
</dbReference>
<reference evidence="1 2" key="1">
    <citation type="submission" date="2019-05" db="EMBL/GenBank/DDBJ databases">
        <title>Another draft genome of Portunus trituberculatus and its Hox gene families provides insights of decapod evolution.</title>
        <authorList>
            <person name="Jeong J.-H."/>
            <person name="Song I."/>
            <person name="Kim S."/>
            <person name="Choi T."/>
            <person name="Kim D."/>
            <person name="Ryu S."/>
            <person name="Kim W."/>
        </authorList>
    </citation>
    <scope>NUCLEOTIDE SEQUENCE [LARGE SCALE GENOMIC DNA]</scope>
    <source>
        <tissue evidence="1">Muscle</tissue>
    </source>
</reference>
<protein>
    <submittedName>
        <fullName evidence="1">Uncharacterized protein</fullName>
    </submittedName>
</protein>
<proteinExistence type="predicted"/>
<evidence type="ECO:0000313" key="2">
    <source>
        <dbReference type="Proteomes" id="UP000324222"/>
    </source>
</evidence>
<keyword evidence="2" id="KW-1185">Reference proteome</keyword>
<comment type="caution">
    <text evidence="1">The sequence shown here is derived from an EMBL/GenBank/DDBJ whole genome shotgun (WGS) entry which is preliminary data.</text>
</comment>
<evidence type="ECO:0000313" key="1">
    <source>
        <dbReference type="EMBL" id="MPC50676.1"/>
    </source>
</evidence>
<accession>A0A5B7FYM1</accession>
<organism evidence="1 2">
    <name type="scientific">Portunus trituberculatus</name>
    <name type="common">Swimming crab</name>
    <name type="synonym">Neptunus trituberculatus</name>
    <dbReference type="NCBI Taxonomy" id="210409"/>
    <lineage>
        <taxon>Eukaryota</taxon>
        <taxon>Metazoa</taxon>
        <taxon>Ecdysozoa</taxon>
        <taxon>Arthropoda</taxon>
        <taxon>Crustacea</taxon>
        <taxon>Multicrustacea</taxon>
        <taxon>Malacostraca</taxon>
        <taxon>Eumalacostraca</taxon>
        <taxon>Eucarida</taxon>
        <taxon>Decapoda</taxon>
        <taxon>Pleocyemata</taxon>
        <taxon>Brachyura</taxon>
        <taxon>Eubrachyura</taxon>
        <taxon>Portunoidea</taxon>
        <taxon>Portunidae</taxon>
        <taxon>Portuninae</taxon>
        <taxon>Portunus</taxon>
    </lineage>
</organism>
<name>A0A5B7FYM1_PORTR</name>